<dbReference type="InterPro" id="IPR019650">
    <property type="entry name" value="DUF2513"/>
</dbReference>
<evidence type="ECO:0000313" key="1">
    <source>
        <dbReference type="EMBL" id="DAF47866.1"/>
    </source>
</evidence>
<reference evidence="1" key="1">
    <citation type="journal article" date="2021" name="Proc. Natl. Acad. Sci. U.S.A.">
        <title>A Catalog of Tens of Thousands of Viruses from Human Metagenomes Reveals Hidden Associations with Chronic Diseases.</title>
        <authorList>
            <person name="Tisza M.J."/>
            <person name="Buck C.B."/>
        </authorList>
    </citation>
    <scope>NUCLEOTIDE SEQUENCE</scope>
    <source>
        <strain evidence="1">CtJjf17</strain>
    </source>
</reference>
<accession>A0A8S5SAY9</accession>
<dbReference type="EMBL" id="BK032560">
    <property type="protein sequence ID" value="DAF47866.1"/>
    <property type="molecule type" value="Genomic_DNA"/>
</dbReference>
<protein>
    <submittedName>
        <fullName evidence="1">YjcQ protein</fullName>
    </submittedName>
</protein>
<organism evidence="1">
    <name type="scientific">Siphoviridae sp. ctJjf17</name>
    <dbReference type="NCBI Taxonomy" id="2827839"/>
    <lineage>
        <taxon>Viruses</taxon>
        <taxon>Duplodnaviria</taxon>
        <taxon>Heunggongvirae</taxon>
        <taxon>Uroviricota</taxon>
        <taxon>Caudoviricetes</taxon>
    </lineage>
</organism>
<sequence length="125" mass="14660">MELNYDCIRDVLLVIEKVTTFDKSFTLYNNLKNLQQYTIEELQYHLRQCDLAGFLYKYQSFMDGNISVLDLSFQGHEFLHSIRTDKVWFKTKDICKELGIKTLNGILQISSQIISQIISDKLGIR</sequence>
<dbReference type="Pfam" id="PF10711">
    <property type="entry name" value="DUF2513"/>
    <property type="match status" value="1"/>
</dbReference>
<proteinExistence type="predicted"/>
<name>A0A8S5SAY9_9CAUD</name>